<evidence type="ECO:0000313" key="3">
    <source>
        <dbReference type="EMBL" id="ORX04183.1"/>
    </source>
</evidence>
<dbReference type="InterPro" id="IPR012666">
    <property type="entry name" value="CbtA_put"/>
</dbReference>
<dbReference type="Pfam" id="PF09490">
    <property type="entry name" value="CbtA"/>
    <property type="match status" value="1"/>
</dbReference>
<organism evidence="2">
    <name type="scientific">Mycobacterium triplex</name>
    <dbReference type="NCBI Taxonomy" id="47839"/>
    <lineage>
        <taxon>Bacteria</taxon>
        <taxon>Bacillati</taxon>
        <taxon>Actinomycetota</taxon>
        <taxon>Actinomycetes</taxon>
        <taxon>Mycobacteriales</taxon>
        <taxon>Mycobacteriaceae</taxon>
        <taxon>Mycobacterium</taxon>
        <taxon>Mycobacterium simiae complex</taxon>
    </lineage>
</organism>
<reference evidence="2" key="2">
    <citation type="submission" date="2014-04" db="EMBL/GenBank/DDBJ databases">
        <authorList>
            <person name="Xu Y.W."/>
            <person name="Yang Q."/>
        </authorList>
    </citation>
    <scope>NUCLEOTIDE SEQUENCE</scope>
    <source>
        <strain evidence="2">DSM 44626</strain>
    </source>
</reference>
<dbReference type="AlphaFoldDB" id="A0A024K5C4"/>
<feature type="transmembrane region" description="Helical" evidence="1">
    <location>
        <begin position="235"/>
        <end position="254"/>
    </location>
</feature>
<dbReference type="EMBL" id="HG964446">
    <property type="protein sequence ID" value="CDO91121.1"/>
    <property type="molecule type" value="Genomic_DNA"/>
</dbReference>
<reference evidence="3 4" key="3">
    <citation type="submission" date="2016-01" db="EMBL/GenBank/DDBJ databases">
        <title>The new phylogeny of the genus Mycobacterium.</title>
        <authorList>
            <person name="Tarcisio F."/>
            <person name="Conor M."/>
            <person name="Antonella G."/>
            <person name="Elisabetta G."/>
            <person name="Giulia F.S."/>
            <person name="Sara T."/>
            <person name="Anna F."/>
            <person name="Clotilde B."/>
            <person name="Roberto B."/>
            <person name="Veronica D.S."/>
            <person name="Fabio R."/>
            <person name="Monica P."/>
            <person name="Olivier J."/>
            <person name="Enrico T."/>
            <person name="Nicola S."/>
        </authorList>
    </citation>
    <scope>NUCLEOTIDE SEQUENCE [LARGE SCALE GENOMIC DNA]</scope>
    <source>
        <strain evidence="3 4">DSM 44626</strain>
    </source>
</reference>
<keyword evidence="1" id="KW-1133">Transmembrane helix</keyword>
<feature type="transmembrane region" description="Helical" evidence="1">
    <location>
        <begin position="177"/>
        <end position="196"/>
    </location>
</feature>
<dbReference type="eggNOG" id="COG5446">
    <property type="taxonomic scope" value="Bacteria"/>
</dbReference>
<keyword evidence="1" id="KW-0812">Transmembrane</keyword>
<dbReference type="RefSeq" id="WP_036471816.1">
    <property type="nucleotide sequence ID" value="NZ_HG964446.1"/>
</dbReference>
<feature type="transmembrane region" description="Helical" evidence="1">
    <location>
        <begin position="107"/>
        <end position="125"/>
    </location>
</feature>
<dbReference type="Proteomes" id="UP000193710">
    <property type="component" value="Unassembled WGS sequence"/>
</dbReference>
<reference evidence="2" key="1">
    <citation type="journal article" date="2014" name="Genome Announc.">
        <title>Draft Genome Sequence of Mycobacterium triplex DSM 44626.</title>
        <authorList>
            <person name="Sassi M."/>
            <person name="Croce O."/>
            <person name="Robert C."/>
            <person name="Raoult D."/>
            <person name="Drancourt M."/>
        </authorList>
    </citation>
    <scope>NUCLEOTIDE SEQUENCE [LARGE SCALE GENOMIC DNA]</scope>
    <source>
        <strain evidence="2">DSM 44626</strain>
    </source>
</reference>
<dbReference type="OrthoDB" id="6851830at2"/>
<accession>A0A024K5C4</accession>
<protein>
    <submittedName>
        <fullName evidence="3">Cobalt transporter</fullName>
    </submittedName>
    <submittedName>
        <fullName evidence="2">Putative integral membrane protein</fullName>
    </submittedName>
</protein>
<dbReference type="Proteomes" id="UP000028880">
    <property type="component" value="Unassembled WGS sequence"/>
</dbReference>
<evidence type="ECO:0000313" key="4">
    <source>
        <dbReference type="Proteomes" id="UP000193710"/>
    </source>
</evidence>
<name>A0A024K5C4_9MYCO</name>
<evidence type="ECO:0000256" key="1">
    <source>
        <dbReference type="SAM" id="Phobius"/>
    </source>
</evidence>
<dbReference type="EMBL" id="LQPY01000019">
    <property type="protein sequence ID" value="ORX04183.1"/>
    <property type="molecule type" value="Genomic_DNA"/>
</dbReference>
<dbReference type="STRING" id="47839.BN973_05527"/>
<keyword evidence="1" id="KW-0472">Membrane</keyword>
<sequence length="267" mass="28265">MEKRLIGRGLLAGAVGAVLAFVFARLCAEPVIARAIEFEDGRTDAENAHGVHEHGAELFTRGVQSNIGLGFGVLIFGTAMGALFAVLFCVVYARTTGRAKSPAPQQLSLLLAAASFVAVYLVPFVKYPPNPPAVGQSDTIGARTGWYLLMVLTSVVLTIAAVWLARRLAERFGAWNGRLLAAGAYLVAVAVVMVALPTVDETPEPLRDASGAIIYPGFPADVLYEFRVLSLGTQLLLWVTIGLVFATLAGRLLGERAERGRASSLAA</sequence>
<dbReference type="HOGENOM" id="CLU_090632_0_0_11"/>
<evidence type="ECO:0000313" key="2">
    <source>
        <dbReference type="EMBL" id="CDO91121.1"/>
    </source>
</evidence>
<proteinExistence type="predicted"/>
<keyword evidence="4" id="KW-1185">Reference proteome</keyword>
<feature type="transmembrane region" description="Helical" evidence="1">
    <location>
        <begin position="67"/>
        <end position="95"/>
    </location>
</feature>
<feature type="transmembrane region" description="Helical" evidence="1">
    <location>
        <begin position="145"/>
        <end position="165"/>
    </location>
</feature>
<gene>
    <name evidence="3" type="ORF">AWC29_14075</name>
    <name evidence="2" type="ORF">BN973_05527</name>
</gene>